<dbReference type="EMBL" id="KL402784">
    <property type="protein sequence ID" value="KEH16966.1"/>
    <property type="molecule type" value="Genomic_DNA"/>
</dbReference>
<keyword evidence="3" id="KW-1185">Reference proteome</keyword>
<dbReference type="EnsemblPlants" id="KEH16966">
    <property type="protein sequence ID" value="KEH16966"/>
    <property type="gene ID" value="MTR_0059s0180"/>
</dbReference>
<dbReference type="HOGENOM" id="CLU_1838133_0_0_1"/>
<dbReference type="Proteomes" id="UP000002051">
    <property type="component" value="Unassembled WGS sequence"/>
</dbReference>
<accession>A0A072TID5</accession>
<evidence type="ECO:0000313" key="3">
    <source>
        <dbReference type="Proteomes" id="UP000002051"/>
    </source>
</evidence>
<sequence>MRWEYPNPLGTGMEFNFTSMLGMGKVTGKHMGVGDGDGDWQGKTRPHPAPLPCLPRGVRGAGRMIILDSECSRESSYCADVDEMLSDGGFVLDEGPNRNSKIRFGVSFTFRPIKLVNHVGVTNFESDEQYRSMRKAYACI</sequence>
<reference evidence="2" key="3">
    <citation type="submission" date="2015-06" db="UniProtKB">
        <authorList>
            <consortium name="EnsemblPlants"/>
        </authorList>
    </citation>
    <scope>IDENTIFICATION</scope>
    <source>
        <strain evidence="2">cv. Jemalong A17</strain>
    </source>
</reference>
<dbReference type="AlphaFoldDB" id="A0A072TID5"/>
<name>A0A072TID5_MEDTR</name>
<reference evidence="1 3" key="2">
    <citation type="journal article" date="2014" name="BMC Genomics">
        <title>An improved genome release (version Mt4.0) for the model legume Medicago truncatula.</title>
        <authorList>
            <person name="Tang H."/>
            <person name="Krishnakumar V."/>
            <person name="Bidwell S."/>
            <person name="Rosen B."/>
            <person name="Chan A."/>
            <person name="Zhou S."/>
            <person name="Gentzbittel L."/>
            <person name="Childs K.L."/>
            <person name="Yandell M."/>
            <person name="Gundlach H."/>
            <person name="Mayer K.F."/>
            <person name="Schwartz D.C."/>
            <person name="Town C.D."/>
        </authorList>
    </citation>
    <scope>GENOME REANNOTATION</scope>
    <source>
        <strain evidence="1">A17</strain>
        <strain evidence="2 3">cv. Jemalong A17</strain>
    </source>
</reference>
<organism evidence="1 3">
    <name type="scientific">Medicago truncatula</name>
    <name type="common">Barrel medic</name>
    <name type="synonym">Medicago tribuloides</name>
    <dbReference type="NCBI Taxonomy" id="3880"/>
    <lineage>
        <taxon>Eukaryota</taxon>
        <taxon>Viridiplantae</taxon>
        <taxon>Streptophyta</taxon>
        <taxon>Embryophyta</taxon>
        <taxon>Tracheophyta</taxon>
        <taxon>Spermatophyta</taxon>
        <taxon>Magnoliopsida</taxon>
        <taxon>eudicotyledons</taxon>
        <taxon>Gunneridae</taxon>
        <taxon>Pentapetalae</taxon>
        <taxon>rosids</taxon>
        <taxon>fabids</taxon>
        <taxon>Fabales</taxon>
        <taxon>Fabaceae</taxon>
        <taxon>Papilionoideae</taxon>
        <taxon>50 kb inversion clade</taxon>
        <taxon>NPAAA clade</taxon>
        <taxon>Hologalegina</taxon>
        <taxon>IRL clade</taxon>
        <taxon>Trifolieae</taxon>
        <taxon>Medicago</taxon>
    </lineage>
</organism>
<protein>
    <submittedName>
        <fullName evidence="1 2">Uncharacterized protein</fullName>
    </submittedName>
</protein>
<proteinExistence type="predicted"/>
<reference evidence="1 3" key="1">
    <citation type="journal article" date="2011" name="Nature">
        <title>The Medicago genome provides insight into the evolution of rhizobial symbioses.</title>
        <authorList>
            <person name="Young N.D."/>
            <person name="Debelle F."/>
            <person name="Oldroyd G.E."/>
            <person name="Geurts R."/>
            <person name="Cannon S.B."/>
            <person name="Udvardi M.K."/>
            <person name="Benedito V.A."/>
            <person name="Mayer K.F."/>
            <person name="Gouzy J."/>
            <person name="Schoof H."/>
            <person name="Van de Peer Y."/>
            <person name="Proost S."/>
            <person name="Cook D.R."/>
            <person name="Meyers B.C."/>
            <person name="Spannagl M."/>
            <person name="Cheung F."/>
            <person name="De Mita S."/>
            <person name="Krishnakumar V."/>
            <person name="Gundlach H."/>
            <person name="Zhou S."/>
            <person name="Mudge J."/>
            <person name="Bharti A.K."/>
            <person name="Murray J.D."/>
            <person name="Naoumkina M.A."/>
            <person name="Rosen B."/>
            <person name="Silverstein K.A."/>
            <person name="Tang H."/>
            <person name="Rombauts S."/>
            <person name="Zhao P.X."/>
            <person name="Zhou P."/>
            <person name="Barbe V."/>
            <person name="Bardou P."/>
            <person name="Bechner M."/>
            <person name="Bellec A."/>
            <person name="Berger A."/>
            <person name="Berges H."/>
            <person name="Bidwell S."/>
            <person name="Bisseling T."/>
            <person name="Choisne N."/>
            <person name="Couloux A."/>
            <person name="Denny R."/>
            <person name="Deshpande S."/>
            <person name="Dai X."/>
            <person name="Doyle J.J."/>
            <person name="Dudez A.M."/>
            <person name="Farmer A.D."/>
            <person name="Fouteau S."/>
            <person name="Franken C."/>
            <person name="Gibelin C."/>
            <person name="Gish J."/>
            <person name="Goldstein S."/>
            <person name="Gonzalez A.J."/>
            <person name="Green P.J."/>
            <person name="Hallab A."/>
            <person name="Hartog M."/>
            <person name="Hua A."/>
            <person name="Humphray S.J."/>
            <person name="Jeong D.H."/>
            <person name="Jing Y."/>
            <person name="Jocker A."/>
            <person name="Kenton S.M."/>
            <person name="Kim D.J."/>
            <person name="Klee K."/>
            <person name="Lai H."/>
            <person name="Lang C."/>
            <person name="Lin S."/>
            <person name="Macmil S.L."/>
            <person name="Magdelenat G."/>
            <person name="Matthews L."/>
            <person name="McCorrison J."/>
            <person name="Monaghan E.L."/>
            <person name="Mun J.H."/>
            <person name="Najar F.Z."/>
            <person name="Nicholson C."/>
            <person name="Noirot C."/>
            <person name="O'Bleness M."/>
            <person name="Paule C.R."/>
            <person name="Poulain J."/>
            <person name="Prion F."/>
            <person name="Qin B."/>
            <person name="Qu C."/>
            <person name="Retzel E.F."/>
            <person name="Riddle C."/>
            <person name="Sallet E."/>
            <person name="Samain S."/>
            <person name="Samson N."/>
            <person name="Sanders I."/>
            <person name="Saurat O."/>
            <person name="Scarpelli C."/>
            <person name="Schiex T."/>
            <person name="Segurens B."/>
            <person name="Severin A.J."/>
            <person name="Sherrier D.J."/>
            <person name="Shi R."/>
            <person name="Sims S."/>
            <person name="Singer S.R."/>
            <person name="Sinharoy S."/>
            <person name="Sterck L."/>
            <person name="Viollet A."/>
            <person name="Wang B.B."/>
            <person name="Wang K."/>
            <person name="Wang M."/>
            <person name="Wang X."/>
            <person name="Warfsmann J."/>
            <person name="Weissenbach J."/>
            <person name="White D.D."/>
            <person name="White J.D."/>
            <person name="Wiley G.B."/>
            <person name="Wincker P."/>
            <person name="Xing Y."/>
            <person name="Yang L."/>
            <person name="Yao Z."/>
            <person name="Ying F."/>
            <person name="Zhai J."/>
            <person name="Zhou L."/>
            <person name="Zuber A."/>
            <person name="Denarie J."/>
            <person name="Dixon R.A."/>
            <person name="May G.D."/>
            <person name="Schwartz D.C."/>
            <person name="Rogers J."/>
            <person name="Quetier F."/>
            <person name="Town C.D."/>
            <person name="Roe B.A."/>
        </authorList>
    </citation>
    <scope>NUCLEOTIDE SEQUENCE [LARGE SCALE GENOMIC DNA]</scope>
    <source>
        <strain evidence="1">A17</strain>
        <strain evidence="2 3">cv. Jemalong A17</strain>
    </source>
</reference>
<gene>
    <name evidence="1" type="ORF">MTR_0059s0180</name>
</gene>
<evidence type="ECO:0000313" key="1">
    <source>
        <dbReference type="EMBL" id="KEH16966.1"/>
    </source>
</evidence>
<evidence type="ECO:0000313" key="2">
    <source>
        <dbReference type="EnsemblPlants" id="KEH16966"/>
    </source>
</evidence>